<evidence type="ECO:0000313" key="3">
    <source>
        <dbReference type="EMBL" id="KAG6732657.1"/>
    </source>
</evidence>
<dbReference type="Proteomes" id="UP000811609">
    <property type="component" value="Chromosome 1"/>
</dbReference>
<organism evidence="2 4">
    <name type="scientific">Carya illinoinensis</name>
    <name type="common">Pecan</name>
    <dbReference type="NCBI Taxonomy" id="32201"/>
    <lineage>
        <taxon>Eukaryota</taxon>
        <taxon>Viridiplantae</taxon>
        <taxon>Streptophyta</taxon>
        <taxon>Embryophyta</taxon>
        <taxon>Tracheophyta</taxon>
        <taxon>Spermatophyta</taxon>
        <taxon>Magnoliopsida</taxon>
        <taxon>eudicotyledons</taxon>
        <taxon>Gunneridae</taxon>
        <taxon>Pentapetalae</taxon>
        <taxon>rosids</taxon>
        <taxon>fabids</taxon>
        <taxon>Fagales</taxon>
        <taxon>Juglandaceae</taxon>
        <taxon>Carya</taxon>
    </lineage>
</organism>
<evidence type="ECO:0000256" key="1">
    <source>
        <dbReference type="SAM" id="SignalP"/>
    </source>
</evidence>
<keyword evidence="4" id="KW-1185">Reference proteome</keyword>
<gene>
    <name evidence="2" type="ORF">CIPAW_01G189400</name>
    <name evidence="3" type="ORF">I3842_01G189100</name>
</gene>
<dbReference type="PANTHER" id="PTHR33592:SF5">
    <property type="entry name" value="TRANSMEMBRANE PROTEIN"/>
    <property type="match status" value="1"/>
</dbReference>
<feature type="signal peptide" evidence="1">
    <location>
        <begin position="1"/>
        <end position="24"/>
    </location>
</feature>
<reference evidence="2" key="1">
    <citation type="submission" date="2020-12" db="EMBL/GenBank/DDBJ databases">
        <title>WGS assembly of Carya illinoinensis cv. Pawnee.</title>
        <authorList>
            <person name="Platts A."/>
            <person name="Shu S."/>
            <person name="Wright S."/>
            <person name="Barry K."/>
            <person name="Edger P."/>
            <person name="Pires J.C."/>
            <person name="Schmutz J."/>
        </authorList>
    </citation>
    <scope>NUCLEOTIDE SEQUENCE</scope>
    <source>
        <tissue evidence="2">Leaf</tissue>
    </source>
</reference>
<name>A0A8T1RPQ3_CARIL</name>
<reference evidence="3" key="2">
    <citation type="submission" date="2021-01" db="EMBL/GenBank/DDBJ databases">
        <authorList>
            <person name="Lovell J.T."/>
            <person name="Bentley N."/>
            <person name="Bhattarai G."/>
            <person name="Jenkins J.W."/>
            <person name="Sreedasyam A."/>
            <person name="Alarcon Y."/>
            <person name="Bock C."/>
            <person name="Boston L."/>
            <person name="Carlson J."/>
            <person name="Cervantes K."/>
            <person name="Clermont K."/>
            <person name="Krom N."/>
            <person name="Kubenka K."/>
            <person name="Mamidi S."/>
            <person name="Mattison C."/>
            <person name="Monteros M."/>
            <person name="Pisani C."/>
            <person name="Plott C."/>
            <person name="Rajasekar S."/>
            <person name="Rhein H.S."/>
            <person name="Rohla C."/>
            <person name="Song M."/>
            <person name="Hilaire R.S."/>
            <person name="Shu S."/>
            <person name="Wells L."/>
            <person name="Wang X."/>
            <person name="Webber J."/>
            <person name="Heerema R.J."/>
            <person name="Klein P."/>
            <person name="Conner P."/>
            <person name="Grauke L."/>
            <person name="Grimwood J."/>
            <person name="Schmutz J."/>
            <person name="Randall J.J."/>
        </authorList>
    </citation>
    <scope>NUCLEOTIDE SEQUENCE</scope>
    <source>
        <tissue evidence="3">Leaf</tissue>
    </source>
</reference>
<sequence>MRLLNIALAVLLLLSLLHVQPYKASRVLYDEGELTHKELRLQSLPRGPVPPSGHSGCTYIPGTGGSGCPVNEMHYAGNALHRPSAYPRLMVPFGVATNHQ</sequence>
<dbReference type="EMBL" id="CM031809">
    <property type="protein sequence ID" value="KAG6668699.1"/>
    <property type="molecule type" value="Genomic_DNA"/>
</dbReference>
<dbReference type="EMBL" id="CM031825">
    <property type="protein sequence ID" value="KAG6732657.1"/>
    <property type="molecule type" value="Genomic_DNA"/>
</dbReference>
<accession>A0A8T1RPQ3</accession>
<evidence type="ECO:0000313" key="4">
    <source>
        <dbReference type="Proteomes" id="UP000811609"/>
    </source>
</evidence>
<dbReference type="Proteomes" id="UP000811246">
    <property type="component" value="Chromosome 1"/>
</dbReference>
<protein>
    <submittedName>
        <fullName evidence="2">Uncharacterized protein</fullName>
    </submittedName>
</protein>
<comment type="caution">
    <text evidence="2">The sequence shown here is derived from an EMBL/GenBank/DDBJ whole genome shotgun (WGS) entry which is preliminary data.</text>
</comment>
<feature type="chain" id="PRO_5035917287" evidence="1">
    <location>
        <begin position="25"/>
        <end position="100"/>
    </location>
</feature>
<evidence type="ECO:0000313" key="2">
    <source>
        <dbReference type="EMBL" id="KAG6668699.1"/>
    </source>
</evidence>
<dbReference type="PANTHER" id="PTHR33592">
    <property type="entry name" value="TRANSMEMBRANE PROTEIN"/>
    <property type="match status" value="1"/>
</dbReference>
<keyword evidence="1" id="KW-0732">Signal</keyword>
<dbReference type="AlphaFoldDB" id="A0A8T1RPQ3"/>
<proteinExistence type="predicted"/>
<dbReference type="OrthoDB" id="976687at2759"/>